<dbReference type="EMBL" id="JAJJMB010010084">
    <property type="protein sequence ID" value="KAI3911030.1"/>
    <property type="molecule type" value="Genomic_DNA"/>
</dbReference>
<comment type="caution">
    <text evidence="2">The sequence shown here is derived from an EMBL/GenBank/DDBJ whole genome shotgun (WGS) entry which is preliminary data.</text>
</comment>
<sequence length="52" mass="6147">MVFSRSNWKVVECAKPDIGSLHIGTEKLIEYKTYLQVLPYYDRLKGDRRVTE</sequence>
<comment type="similarity">
    <text evidence="1">Belongs to the complex I 49 kDa subunit family.</text>
</comment>
<reference evidence="2" key="1">
    <citation type="submission" date="2022-04" db="EMBL/GenBank/DDBJ databases">
        <title>A functionally conserved STORR gene fusion in Papaver species that diverged 16.8 million years ago.</title>
        <authorList>
            <person name="Catania T."/>
        </authorList>
    </citation>
    <scope>NUCLEOTIDE SEQUENCE</scope>
    <source>
        <strain evidence="2">S-188037</strain>
    </source>
</reference>
<evidence type="ECO:0000256" key="1">
    <source>
        <dbReference type="ARBA" id="ARBA00005769"/>
    </source>
</evidence>
<name>A0AAD4SK40_9MAGN</name>
<dbReference type="Gene3D" id="1.10.645.10">
    <property type="entry name" value="Cytochrome-c3 Hydrogenase, chain B"/>
    <property type="match status" value="1"/>
</dbReference>
<evidence type="ECO:0000313" key="3">
    <source>
        <dbReference type="Proteomes" id="UP001202328"/>
    </source>
</evidence>
<dbReference type="SUPFAM" id="SSF56762">
    <property type="entry name" value="HydB/Nqo4-like"/>
    <property type="match status" value="1"/>
</dbReference>
<organism evidence="2 3">
    <name type="scientific">Papaver atlanticum</name>
    <dbReference type="NCBI Taxonomy" id="357466"/>
    <lineage>
        <taxon>Eukaryota</taxon>
        <taxon>Viridiplantae</taxon>
        <taxon>Streptophyta</taxon>
        <taxon>Embryophyta</taxon>
        <taxon>Tracheophyta</taxon>
        <taxon>Spermatophyta</taxon>
        <taxon>Magnoliopsida</taxon>
        <taxon>Ranunculales</taxon>
        <taxon>Papaveraceae</taxon>
        <taxon>Papaveroideae</taxon>
        <taxon>Papaver</taxon>
    </lineage>
</organism>
<dbReference type="InterPro" id="IPR029014">
    <property type="entry name" value="NiFe-Hase_large"/>
</dbReference>
<protein>
    <submittedName>
        <fullName evidence="2">Uncharacterized protein</fullName>
    </submittedName>
</protein>
<evidence type="ECO:0000313" key="2">
    <source>
        <dbReference type="EMBL" id="KAI3911030.1"/>
    </source>
</evidence>
<keyword evidence="3" id="KW-1185">Reference proteome</keyword>
<gene>
    <name evidence="2" type="ORF">MKW98_015687</name>
</gene>
<proteinExistence type="inferred from homology"/>
<dbReference type="Proteomes" id="UP001202328">
    <property type="component" value="Unassembled WGS sequence"/>
</dbReference>
<accession>A0AAD4SK40</accession>
<dbReference type="AlphaFoldDB" id="A0AAD4SK40"/>